<accession>A0ABR1FRM1</accession>
<feature type="region of interest" description="Disordered" evidence="1">
    <location>
        <begin position="404"/>
        <end position="512"/>
    </location>
</feature>
<dbReference type="Gene3D" id="1.20.1530.20">
    <property type="match status" value="1"/>
</dbReference>
<evidence type="ECO:0000256" key="3">
    <source>
        <dbReference type="SAM" id="SignalP"/>
    </source>
</evidence>
<keyword evidence="3" id="KW-0732">Signal</keyword>
<dbReference type="EMBL" id="JBBJCI010000262">
    <property type="protein sequence ID" value="KAK7236734.1"/>
    <property type="molecule type" value="Genomic_DNA"/>
</dbReference>
<feature type="non-terminal residue" evidence="4">
    <location>
        <position position="545"/>
    </location>
</feature>
<dbReference type="PANTHER" id="PTHR10361">
    <property type="entry name" value="SODIUM-BILE ACID COTRANSPORTER"/>
    <property type="match status" value="1"/>
</dbReference>
<feature type="compositionally biased region" description="Low complexity" evidence="1">
    <location>
        <begin position="489"/>
        <end position="498"/>
    </location>
</feature>
<keyword evidence="2" id="KW-0472">Membrane</keyword>
<name>A0ABR1FRM1_AURAN</name>
<feature type="transmembrane region" description="Helical" evidence="2">
    <location>
        <begin position="31"/>
        <end position="49"/>
    </location>
</feature>
<evidence type="ECO:0000256" key="2">
    <source>
        <dbReference type="SAM" id="Phobius"/>
    </source>
</evidence>
<feature type="chain" id="PRO_5045554315" evidence="3">
    <location>
        <begin position="24"/>
        <end position="545"/>
    </location>
</feature>
<feature type="transmembrane region" description="Helical" evidence="2">
    <location>
        <begin position="187"/>
        <end position="209"/>
    </location>
</feature>
<organism evidence="4 5">
    <name type="scientific">Aureococcus anophagefferens</name>
    <name type="common">Harmful bloom alga</name>
    <dbReference type="NCBI Taxonomy" id="44056"/>
    <lineage>
        <taxon>Eukaryota</taxon>
        <taxon>Sar</taxon>
        <taxon>Stramenopiles</taxon>
        <taxon>Ochrophyta</taxon>
        <taxon>Pelagophyceae</taxon>
        <taxon>Pelagomonadales</taxon>
        <taxon>Pelagomonadaceae</taxon>
        <taxon>Aureococcus</taxon>
    </lineage>
</organism>
<evidence type="ECO:0000313" key="5">
    <source>
        <dbReference type="Proteomes" id="UP001363151"/>
    </source>
</evidence>
<dbReference type="InterPro" id="IPR004710">
    <property type="entry name" value="Bilac:Na_transpt"/>
</dbReference>
<dbReference type="InterPro" id="IPR038770">
    <property type="entry name" value="Na+/solute_symporter_sf"/>
</dbReference>
<feature type="transmembrane region" description="Helical" evidence="2">
    <location>
        <begin position="126"/>
        <end position="145"/>
    </location>
</feature>
<protein>
    <submittedName>
        <fullName evidence="4">Uncharacterized protein</fullName>
    </submittedName>
</protein>
<dbReference type="Proteomes" id="UP001363151">
    <property type="component" value="Unassembled WGS sequence"/>
</dbReference>
<evidence type="ECO:0000256" key="1">
    <source>
        <dbReference type="SAM" id="MobiDB-lite"/>
    </source>
</evidence>
<feature type="signal peptide" evidence="3">
    <location>
        <begin position="1"/>
        <end position="23"/>
    </location>
</feature>
<comment type="caution">
    <text evidence="4">The sequence shown here is derived from an EMBL/GenBank/DDBJ whole genome shotgun (WGS) entry which is preliminary data.</text>
</comment>
<proteinExistence type="predicted"/>
<dbReference type="PANTHER" id="PTHR10361:SF28">
    <property type="entry name" value="P3 PROTEIN-RELATED"/>
    <property type="match status" value="1"/>
</dbReference>
<gene>
    <name evidence="4" type="ORF">SO694_0048102</name>
</gene>
<keyword evidence="2" id="KW-0812">Transmembrane</keyword>
<keyword evidence="2" id="KW-1133">Transmembrane helix</keyword>
<feature type="transmembrane region" description="Helical" evidence="2">
    <location>
        <begin position="61"/>
        <end position="83"/>
    </location>
</feature>
<keyword evidence="5" id="KW-1185">Reference proteome</keyword>
<sequence>MAAPWHEIVLILVVNLIISFAAGCATERTAYVAASIAIPLDFFVFARRFHGDNFTFASMPWLDMMLAIICVFTGAVAGAVLRYRDDALGAKLEKRAAGLGICLLAAAVLVASVTNAKAFGMIPPKCWLAAVFPCPVALALGYWPSRIAGLSPLDARTVATEVGEANIGVAYAILLLLYDDDDDRTRVFAGLIAYTVMNEIYIFSAAAWWRCGAPIEKPPPSPRRPSGALAAPEDAGDVEAPKGDASGLELVAMLGGGGDDGGDDAERDAAAAAERSRAASLEESVGGDSVGGGSIKSAGGDGDAEAQWAPGSPEARARGASDESSAGGGALDATSPLTGDGGDFASRAESTQETDSQLLTKFARTKEPQRLFFTYDARRESAVERGLFPPSDFTRVGAGLTWSSPAGGALGPYGDPAGARGAPVPQPLSAARQTTPVSRYRFPPSEGVPVHGDANGQAAASSPHRRPEKPERRGDPALAFDDFSGFEGLPADALGPDEAAPPPPQQQRPCTSWTFGAVPWFSKVLEEQCRMLARGELEVGGPRAR</sequence>
<feature type="transmembrane region" description="Helical" evidence="2">
    <location>
        <begin position="95"/>
        <end position="114"/>
    </location>
</feature>
<reference evidence="4 5" key="1">
    <citation type="submission" date="2024-03" db="EMBL/GenBank/DDBJ databases">
        <title>Aureococcus anophagefferens CCMP1851 and Kratosvirus quantuckense: Draft genome of a second virus-susceptible host strain in the model system.</title>
        <authorList>
            <person name="Chase E."/>
            <person name="Truchon A.R."/>
            <person name="Schepens W."/>
            <person name="Wilhelm S.W."/>
        </authorList>
    </citation>
    <scope>NUCLEOTIDE SEQUENCE [LARGE SCALE GENOMIC DNA]</scope>
    <source>
        <strain evidence="4 5">CCMP1851</strain>
    </source>
</reference>
<evidence type="ECO:0000313" key="4">
    <source>
        <dbReference type="EMBL" id="KAK7236734.1"/>
    </source>
</evidence>
<feature type="region of interest" description="Disordered" evidence="1">
    <location>
        <begin position="217"/>
        <end position="355"/>
    </location>
</feature>